<accession>A0A4R6N8H1</accession>
<dbReference type="PROSITE" id="PS51354">
    <property type="entry name" value="GLUTAREDOXIN_2"/>
    <property type="match status" value="1"/>
</dbReference>
<proteinExistence type="predicted"/>
<keyword evidence="3" id="KW-1185">Reference proteome</keyword>
<dbReference type="AlphaFoldDB" id="A0A4R6N8H1"/>
<sequence length="125" mass="14249">MNIPIPSWLRRHDLWVLLLLILVFAGLARWAGSRQAADEAQRLRELARPGDILMISSETCVFCKRARLWLDEAAVPYRECLIERDAACLAEYQARGGRGTPTFVVRGHTLLGFDRQRMLTLLGTR</sequence>
<comment type="caution">
    <text evidence="2">The sequence shown here is derived from an EMBL/GenBank/DDBJ whole genome shotgun (WGS) entry which is preliminary data.</text>
</comment>
<dbReference type="RefSeq" id="WP_133602449.1">
    <property type="nucleotide sequence ID" value="NZ_JAUFPJ010000002.1"/>
</dbReference>
<protein>
    <submittedName>
        <fullName evidence="2">Glutaredoxin</fullName>
    </submittedName>
</protein>
<dbReference type="SUPFAM" id="SSF52833">
    <property type="entry name" value="Thioredoxin-like"/>
    <property type="match status" value="1"/>
</dbReference>
<dbReference type="InterPro" id="IPR036249">
    <property type="entry name" value="Thioredoxin-like_sf"/>
</dbReference>
<dbReference type="InterPro" id="IPR002109">
    <property type="entry name" value="Glutaredoxin"/>
</dbReference>
<dbReference type="OrthoDB" id="8991911at2"/>
<dbReference type="Pfam" id="PF00462">
    <property type="entry name" value="Glutaredoxin"/>
    <property type="match status" value="1"/>
</dbReference>
<dbReference type="CDD" id="cd02976">
    <property type="entry name" value="NrdH"/>
    <property type="match status" value="1"/>
</dbReference>
<feature type="domain" description="Glutaredoxin" evidence="1">
    <location>
        <begin position="52"/>
        <end position="108"/>
    </location>
</feature>
<gene>
    <name evidence="2" type="ORF">DFR39_10229</name>
</gene>
<dbReference type="Gene3D" id="3.40.30.10">
    <property type="entry name" value="Glutaredoxin"/>
    <property type="match status" value="1"/>
</dbReference>
<organism evidence="2 3">
    <name type="scientific">Roseateles asaccharophilus</name>
    <dbReference type="NCBI Taxonomy" id="582607"/>
    <lineage>
        <taxon>Bacteria</taxon>
        <taxon>Pseudomonadati</taxon>
        <taxon>Pseudomonadota</taxon>
        <taxon>Betaproteobacteria</taxon>
        <taxon>Burkholderiales</taxon>
        <taxon>Sphaerotilaceae</taxon>
        <taxon>Roseateles</taxon>
    </lineage>
</organism>
<dbReference type="EMBL" id="SNXE01000002">
    <property type="protein sequence ID" value="TDP11658.1"/>
    <property type="molecule type" value="Genomic_DNA"/>
</dbReference>
<dbReference type="Proteomes" id="UP000295357">
    <property type="component" value="Unassembled WGS sequence"/>
</dbReference>
<evidence type="ECO:0000313" key="2">
    <source>
        <dbReference type="EMBL" id="TDP11658.1"/>
    </source>
</evidence>
<reference evidence="2 3" key="1">
    <citation type="submission" date="2019-03" db="EMBL/GenBank/DDBJ databases">
        <title>Genomic Encyclopedia of Type Strains, Phase IV (KMG-IV): sequencing the most valuable type-strain genomes for metagenomic binning, comparative biology and taxonomic classification.</title>
        <authorList>
            <person name="Goeker M."/>
        </authorList>
    </citation>
    <scope>NUCLEOTIDE SEQUENCE [LARGE SCALE GENOMIC DNA]</scope>
    <source>
        <strain evidence="2 3">DSM 25082</strain>
    </source>
</reference>
<evidence type="ECO:0000259" key="1">
    <source>
        <dbReference type="Pfam" id="PF00462"/>
    </source>
</evidence>
<name>A0A4R6N8H1_9BURK</name>
<evidence type="ECO:0000313" key="3">
    <source>
        <dbReference type="Proteomes" id="UP000295357"/>
    </source>
</evidence>